<organism evidence="12 13">
    <name type="scientific">Ralstonia phage RS-PII-1</name>
    <dbReference type="NCBI Taxonomy" id="1932892"/>
    <lineage>
        <taxon>Viruses</taxon>
        <taxon>Duplodnaviria</taxon>
        <taxon>Heunggongvirae</taxon>
        <taxon>Uroviricota</taxon>
        <taxon>Caudoviricetes</taxon>
        <taxon>Autographivirales</taxon>
        <taxon>Autonotataviridae</taxon>
        <taxon>Sukuvirus</taxon>
        <taxon>Sukuvirus RSPII1</taxon>
    </lineage>
</organism>
<feature type="domain" description="Tyr recombinase" evidence="10">
    <location>
        <begin position="165"/>
        <end position="338"/>
    </location>
</feature>
<evidence type="ECO:0000313" key="12">
    <source>
        <dbReference type="EMBL" id="APU00288.1"/>
    </source>
</evidence>
<reference evidence="12 13" key="1">
    <citation type="submission" date="2016-12" db="EMBL/GenBank/DDBJ databases">
        <title>Isolation, Whole Genome Sequencing Analysis of a Novel Lytic Bacteriophage RS-PII-1 infecting Ralstonia solanacearum.</title>
        <authorList>
            <person name="Su J."/>
            <person name="Liu J."/>
            <person name="Yu H."/>
            <person name="Guo Z."/>
            <person name="Sun H."/>
            <person name="Fan G."/>
            <person name="Gu G."/>
            <person name="Wang G."/>
        </authorList>
    </citation>
    <scope>NUCLEOTIDE SEQUENCE [LARGE SCALE GENOMIC DNA]</scope>
</reference>
<dbReference type="GO" id="GO:0003677">
    <property type="term" value="F:DNA binding"/>
    <property type="evidence" value="ECO:0007669"/>
    <property type="project" value="UniProtKB-UniRule"/>
</dbReference>
<evidence type="ECO:0000256" key="3">
    <source>
        <dbReference type="ARBA" id="ARBA00022679"/>
    </source>
</evidence>
<dbReference type="GO" id="GO:0016787">
    <property type="term" value="F:hydrolase activity"/>
    <property type="evidence" value="ECO:0007669"/>
    <property type="project" value="UniProtKB-KW"/>
</dbReference>
<dbReference type="InterPro" id="IPR010998">
    <property type="entry name" value="Integrase_recombinase_N"/>
</dbReference>
<evidence type="ECO:0000256" key="4">
    <source>
        <dbReference type="ARBA" id="ARBA00022801"/>
    </source>
</evidence>
<dbReference type="InterPro" id="IPR050090">
    <property type="entry name" value="Tyrosine_recombinase_XerCD"/>
</dbReference>
<evidence type="ECO:0000256" key="7">
    <source>
        <dbReference type="ARBA" id="ARBA00023195"/>
    </source>
</evidence>
<keyword evidence="3" id="KW-0808">Transferase</keyword>
<comment type="similarity">
    <text evidence="1">Belongs to the 'phage' integrase family.</text>
</comment>
<feature type="compositionally biased region" description="Basic and acidic residues" evidence="9">
    <location>
        <begin position="156"/>
        <end position="170"/>
    </location>
</feature>
<dbReference type="Pfam" id="PF00589">
    <property type="entry name" value="Phage_integrase"/>
    <property type="match status" value="1"/>
</dbReference>
<evidence type="ECO:0000256" key="9">
    <source>
        <dbReference type="SAM" id="MobiDB-lite"/>
    </source>
</evidence>
<dbReference type="InterPro" id="IPR011010">
    <property type="entry name" value="DNA_brk_join_enz"/>
</dbReference>
<dbReference type="SUPFAM" id="SSF56349">
    <property type="entry name" value="DNA breaking-rejoining enzymes"/>
    <property type="match status" value="1"/>
</dbReference>
<evidence type="ECO:0000259" key="10">
    <source>
        <dbReference type="PROSITE" id="PS51898"/>
    </source>
</evidence>
<evidence type="ECO:0000256" key="6">
    <source>
        <dbReference type="ARBA" id="ARBA00023172"/>
    </source>
</evidence>
<dbReference type="CDD" id="cd00796">
    <property type="entry name" value="INT_Rci_Hp1_C"/>
    <property type="match status" value="1"/>
</dbReference>
<evidence type="ECO:0000256" key="8">
    <source>
        <dbReference type="PROSITE-ProRule" id="PRU01248"/>
    </source>
</evidence>
<dbReference type="RefSeq" id="YP_009788856.1">
    <property type="nucleotide sequence ID" value="NC_047804.1"/>
</dbReference>
<dbReference type="PROSITE" id="PS51898">
    <property type="entry name" value="TYR_RECOMBINASE"/>
    <property type="match status" value="1"/>
</dbReference>
<dbReference type="InterPro" id="IPR002104">
    <property type="entry name" value="Integrase_catalytic"/>
</dbReference>
<keyword evidence="4" id="KW-0378">Hydrolase</keyword>
<evidence type="ECO:0000259" key="11">
    <source>
        <dbReference type="PROSITE" id="PS51900"/>
    </source>
</evidence>
<dbReference type="PANTHER" id="PTHR30349">
    <property type="entry name" value="PHAGE INTEGRASE-RELATED"/>
    <property type="match status" value="1"/>
</dbReference>
<evidence type="ECO:0000256" key="2">
    <source>
        <dbReference type="ARBA" id="ARBA00016082"/>
    </source>
</evidence>
<keyword evidence="13" id="KW-1185">Reference proteome</keyword>
<feature type="domain" description="Core-binding (CB)" evidence="11">
    <location>
        <begin position="63"/>
        <end position="142"/>
    </location>
</feature>
<dbReference type="Gene3D" id="1.10.150.130">
    <property type="match status" value="1"/>
</dbReference>
<keyword evidence="5 8" id="KW-0238">DNA-binding</keyword>
<evidence type="ECO:0000256" key="1">
    <source>
        <dbReference type="ARBA" id="ARBA00008857"/>
    </source>
</evidence>
<accession>A0A1L7DQ84</accession>
<dbReference type="Gene3D" id="1.10.443.10">
    <property type="entry name" value="Intergrase catalytic core"/>
    <property type="match status" value="1"/>
</dbReference>
<feature type="region of interest" description="Disordered" evidence="9">
    <location>
        <begin position="151"/>
        <end position="170"/>
    </location>
</feature>
<evidence type="ECO:0000313" key="13">
    <source>
        <dbReference type="Proteomes" id="UP000222868"/>
    </source>
</evidence>
<dbReference type="GeneID" id="54979036"/>
<sequence length="338" mass="38134">MGTIVRRTDSKGNVTFQAKVRRTGFPIISRSFPTRDQAETWAAEIEAGLQRGQSKKNLLGDTTPMSDLIARYLKEVTPLKKGADTERFHIRAIENSQIPRYTVATLTKDAVKEFRDERLKKVAASTVNRELNILHHMLEYARKEWGVSGGVNPVSDVERPKNPPARDRRLSPDEEVKLLAACDESRGGYLRDVVELALETAMRQSELIGLDWAQVDIERRTIRLLEGKTKNGHGRGVPLSKKAVEILKRRVSGPEDMKGPVFKDVTAAALKRAFIRAADRAGLENFHFHDLRHEATSRIFEKGTFNTMEVASITGHNDVRMLKRYTHLDASKLAEKLD</sequence>
<dbReference type="GO" id="GO:0075713">
    <property type="term" value="P:establishment of integrated proviral latency"/>
    <property type="evidence" value="ECO:0007669"/>
    <property type="project" value="UniProtKB-KW"/>
</dbReference>
<dbReference type="GO" id="GO:0044826">
    <property type="term" value="P:viral genome integration into host DNA"/>
    <property type="evidence" value="ECO:0007669"/>
    <property type="project" value="UniProtKB-KW"/>
</dbReference>
<dbReference type="GO" id="GO:0006310">
    <property type="term" value="P:DNA recombination"/>
    <property type="evidence" value="ECO:0007669"/>
    <property type="project" value="UniProtKB-KW"/>
</dbReference>
<keyword evidence="7" id="KW-0229">DNA integration</keyword>
<dbReference type="GO" id="GO:0015074">
    <property type="term" value="P:DNA integration"/>
    <property type="evidence" value="ECO:0007669"/>
    <property type="project" value="InterPro"/>
</dbReference>
<dbReference type="EMBL" id="KY316062">
    <property type="protein sequence ID" value="APU00288.1"/>
    <property type="molecule type" value="Genomic_DNA"/>
</dbReference>
<dbReference type="InterPro" id="IPR044068">
    <property type="entry name" value="CB"/>
</dbReference>
<dbReference type="KEGG" id="vg:54979036"/>
<dbReference type="PANTHER" id="PTHR30349:SF94">
    <property type="entry name" value="INTEGRASE_RECOMBINASE HI_1414-RELATED"/>
    <property type="match status" value="1"/>
</dbReference>
<evidence type="ECO:0000256" key="5">
    <source>
        <dbReference type="ARBA" id="ARBA00023125"/>
    </source>
</evidence>
<keyword evidence="6" id="KW-0233">DNA recombination</keyword>
<keyword evidence="7" id="KW-1179">Viral genome integration</keyword>
<dbReference type="Proteomes" id="UP000222868">
    <property type="component" value="Segment"/>
</dbReference>
<proteinExistence type="inferred from homology"/>
<dbReference type="PROSITE" id="PS51900">
    <property type="entry name" value="CB"/>
    <property type="match status" value="1"/>
</dbReference>
<dbReference type="InterPro" id="IPR013762">
    <property type="entry name" value="Integrase-like_cat_sf"/>
</dbReference>
<dbReference type="GO" id="GO:0016740">
    <property type="term" value="F:transferase activity"/>
    <property type="evidence" value="ECO:0007669"/>
    <property type="project" value="UniProtKB-KW"/>
</dbReference>
<name>A0A1L7DQ84_9CAUD</name>
<protein>
    <recommendedName>
        <fullName evidence="2">Integrase</fullName>
    </recommendedName>
</protein>
<keyword evidence="7" id="KW-1160">Virus entry into host cell</keyword>